<feature type="region of interest" description="Disordered" evidence="1">
    <location>
        <begin position="142"/>
        <end position="161"/>
    </location>
</feature>
<evidence type="ECO:0000313" key="2">
    <source>
        <dbReference type="EMBL" id="CEO98376.1"/>
    </source>
</evidence>
<keyword evidence="3" id="KW-1185">Reference proteome</keyword>
<dbReference type="Proteomes" id="UP000039324">
    <property type="component" value="Unassembled WGS sequence"/>
</dbReference>
<feature type="compositionally biased region" description="Basic residues" evidence="1">
    <location>
        <begin position="214"/>
        <end position="224"/>
    </location>
</feature>
<feature type="compositionally biased region" description="Polar residues" evidence="1">
    <location>
        <begin position="227"/>
        <end position="236"/>
    </location>
</feature>
<protein>
    <submittedName>
        <fullName evidence="2">Uncharacterized protein</fullName>
    </submittedName>
</protein>
<dbReference type="AlphaFoldDB" id="A0A0G4ITE5"/>
<evidence type="ECO:0000256" key="1">
    <source>
        <dbReference type="SAM" id="MobiDB-lite"/>
    </source>
</evidence>
<organism evidence="2 3">
    <name type="scientific">Plasmodiophora brassicae</name>
    <name type="common">Clubroot disease agent</name>
    <dbReference type="NCBI Taxonomy" id="37360"/>
    <lineage>
        <taxon>Eukaryota</taxon>
        <taxon>Sar</taxon>
        <taxon>Rhizaria</taxon>
        <taxon>Endomyxa</taxon>
        <taxon>Phytomyxea</taxon>
        <taxon>Plasmodiophorida</taxon>
        <taxon>Plasmodiophoridae</taxon>
        <taxon>Plasmodiophora</taxon>
    </lineage>
</organism>
<accession>A0A0G4ITE5</accession>
<gene>
    <name evidence="2" type="ORF">PBRA_006490</name>
</gene>
<feature type="region of interest" description="Disordered" evidence="1">
    <location>
        <begin position="196"/>
        <end position="260"/>
    </location>
</feature>
<reference evidence="2 3" key="1">
    <citation type="submission" date="2015-02" db="EMBL/GenBank/DDBJ databases">
        <authorList>
            <person name="Chooi Y.-H."/>
        </authorList>
    </citation>
    <scope>NUCLEOTIDE SEQUENCE [LARGE SCALE GENOMIC DNA]</scope>
    <source>
        <strain evidence="2">E3</strain>
    </source>
</reference>
<name>A0A0G4ITE5_PLABS</name>
<sequence length="260" mass="29915">MSRAVENMARELEGVRRRANDVAREIELLVVQRAKLAHPDDMTMPVAPSSSAIEAKRLREQIRRVQEETRGVRDRQRTIEHGMERFETHSAIISAYVQHVRDQMLAEMKADGIREKRDSLERCLIQARAELAEIRSRQADLHRQAEEKQAQEREREQVSRSVRELIQSAHDWKQQRNRLKIATNQRNALAKRVLAVTKNQPDTDVPTETEKPKSQHRAVGKRKTPTGYCTSSSAVRQQRPCKQPSNPLPAPCGESAMFFD</sequence>
<evidence type="ECO:0000313" key="3">
    <source>
        <dbReference type="Proteomes" id="UP000039324"/>
    </source>
</evidence>
<proteinExistence type="predicted"/>
<dbReference type="EMBL" id="CDSF01000084">
    <property type="protein sequence ID" value="CEO98376.1"/>
    <property type="molecule type" value="Genomic_DNA"/>
</dbReference>